<dbReference type="InterPro" id="IPR003661">
    <property type="entry name" value="HisK_dim/P_dom"/>
</dbReference>
<dbReference type="CDD" id="cd00082">
    <property type="entry name" value="HisKA"/>
    <property type="match status" value="1"/>
</dbReference>
<dbReference type="InterPro" id="IPR003594">
    <property type="entry name" value="HATPase_dom"/>
</dbReference>
<dbReference type="Gene3D" id="1.10.287.130">
    <property type="match status" value="1"/>
</dbReference>
<dbReference type="PRINTS" id="PR00344">
    <property type="entry name" value="BCTRLSENSOR"/>
</dbReference>
<accession>A0A518HZI0</accession>
<evidence type="ECO:0000256" key="6">
    <source>
        <dbReference type="ARBA" id="ARBA00022679"/>
    </source>
</evidence>
<comment type="catalytic activity">
    <reaction evidence="1">
        <text>ATP + protein L-histidine = ADP + protein N-phospho-L-histidine.</text>
        <dbReference type="EC" id="2.7.13.3"/>
    </reaction>
</comment>
<dbReference type="SUPFAM" id="SSF55874">
    <property type="entry name" value="ATPase domain of HSP90 chaperone/DNA topoisomerase II/histidine kinase"/>
    <property type="match status" value="1"/>
</dbReference>
<dbReference type="Gene3D" id="3.30.450.20">
    <property type="entry name" value="PAS domain"/>
    <property type="match status" value="1"/>
</dbReference>
<evidence type="ECO:0000256" key="10">
    <source>
        <dbReference type="ARBA" id="ARBA00023012"/>
    </source>
</evidence>
<evidence type="ECO:0000256" key="12">
    <source>
        <dbReference type="SAM" id="MobiDB-lite"/>
    </source>
</evidence>
<dbReference type="SMART" id="SM00387">
    <property type="entry name" value="HATPase_c"/>
    <property type="match status" value="1"/>
</dbReference>
<reference evidence="14 15" key="1">
    <citation type="submission" date="2019-03" db="EMBL/GenBank/DDBJ databases">
        <title>Deep-cultivation of Planctomycetes and their phenomic and genomic characterization uncovers novel biology.</title>
        <authorList>
            <person name="Wiegand S."/>
            <person name="Jogler M."/>
            <person name="Boedeker C."/>
            <person name="Pinto D."/>
            <person name="Vollmers J."/>
            <person name="Rivas-Marin E."/>
            <person name="Kohn T."/>
            <person name="Peeters S.H."/>
            <person name="Heuer A."/>
            <person name="Rast P."/>
            <person name="Oberbeckmann S."/>
            <person name="Bunk B."/>
            <person name="Jeske O."/>
            <person name="Meyerdierks A."/>
            <person name="Storesund J.E."/>
            <person name="Kallscheuer N."/>
            <person name="Luecker S."/>
            <person name="Lage O.M."/>
            <person name="Pohl T."/>
            <person name="Merkel B.J."/>
            <person name="Hornburger P."/>
            <person name="Mueller R.-W."/>
            <person name="Bruemmer F."/>
            <person name="Labrenz M."/>
            <person name="Spormann A.M."/>
            <person name="Op den Camp H."/>
            <person name="Overmann J."/>
            <person name="Amann R."/>
            <person name="Jetten M.S.M."/>
            <person name="Mascher T."/>
            <person name="Medema M.H."/>
            <person name="Devos D.P."/>
            <person name="Kaster A.-K."/>
            <person name="Ovreas L."/>
            <person name="Rohde M."/>
            <person name="Galperin M.Y."/>
            <person name="Jogler C."/>
        </authorList>
    </citation>
    <scope>NUCLEOTIDE SEQUENCE [LARGE SCALE GENOMIC DNA]</scope>
    <source>
        <strain evidence="14 15">Enr13</strain>
    </source>
</reference>
<keyword evidence="7" id="KW-0547">Nucleotide-binding</keyword>
<dbReference type="GO" id="GO:0000155">
    <property type="term" value="F:phosphorelay sensor kinase activity"/>
    <property type="evidence" value="ECO:0007669"/>
    <property type="project" value="InterPro"/>
</dbReference>
<dbReference type="SUPFAM" id="SSF47384">
    <property type="entry name" value="Homodimeric domain of signal transducing histidine kinase"/>
    <property type="match status" value="1"/>
</dbReference>
<dbReference type="GO" id="GO:0004721">
    <property type="term" value="F:phosphoprotein phosphatase activity"/>
    <property type="evidence" value="ECO:0007669"/>
    <property type="project" value="TreeGrafter"/>
</dbReference>
<dbReference type="InterPro" id="IPR000014">
    <property type="entry name" value="PAS"/>
</dbReference>
<dbReference type="EC" id="2.7.13.3" evidence="3"/>
<dbReference type="GO" id="GO:0005524">
    <property type="term" value="F:ATP binding"/>
    <property type="evidence" value="ECO:0007669"/>
    <property type="project" value="UniProtKB-KW"/>
</dbReference>
<feature type="domain" description="Histidine kinase" evidence="13">
    <location>
        <begin position="290"/>
        <end position="507"/>
    </location>
</feature>
<evidence type="ECO:0000313" key="14">
    <source>
        <dbReference type="EMBL" id="QDV46255.1"/>
    </source>
</evidence>
<dbReference type="Gene3D" id="3.30.565.10">
    <property type="entry name" value="Histidine kinase-like ATPase, C-terminal domain"/>
    <property type="match status" value="1"/>
</dbReference>
<evidence type="ECO:0000256" key="11">
    <source>
        <dbReference type="ARBA" id="ARBA00023136"/>
    </source>
</evidence>
<dbReference type="FunFam" id="3.30.565.10:FF:000023">
    <property type="entry name" value="PAS domain-containing sensor histidine kinase"/>
    <property type="match status" value="1"/>
</dbReference>
<dbReference type="Pfam" id="PF00989">
    <property type="entry name" value="PAS"/>
    <property type="match status" value="1"/>
</dbReference>
<evidence type="ECO:0000259" key="13">
    <source>
        <dbReference type="PROSITE" id="PS50109"/>
    </source>
</evidence>
<dbReference type="FunFam" id="1.10.287.130:FF:000008">
    <property type="entry name" value="Two-component sensor histidine kinase"/>
    <property type="match status" value="1"/>
</dbReference>
<dbReference type="CDD" id="cd00075">
    <property type="entry name" value="HATPase"/>
    <property type="match status" value="1"/>
</dbReference>
<organism evidence="14 15">
    <name type="scientific">Stieleria neptunia</name>
    <dbReference type="NCBI Taxonomy" id="2527979"/>
    <lineage>
        <taxon>Bacteria</taxon>
        <taxon>Pseudomonadati</taxon>
        <taxon>Planctomycetota</taxon>
        <taxon>Planctomycetia</taxon>
        <taxon>Pirellulales</taxon>
        <taxon>Pirellulaceae</taxon>
        <taxon>Stieleria</taxon>
    </lineage>
</organism>
<dbReference type="Pfam" id="PF00512">
    <property type="entry name" value="HisKA"/>
    <property type="match status" value="1"/>
</dbReference>
<evidence type="ECO:0000313" key="15">
    <source>
        <dbReference type="Proteomes" id="UP000319004"/>
    </source>
</evidence>
<name>A0A518HZI0_9BACT</name>
<dbReference type="GO" id="GO:0016036">
    <property type="term" value="P:cellular response to phosphate starvation"/>
    <property type="evidence" value="ECO:0007669"/>
    <property type="project" value="TreeGrafter"/>
</dbReference>
<evidence type="ECO:0000256" key="7">
    <source>
        <dbReference type="ARBA" id="ARBA00022741"/>
    </source>
</evidence>
<protein>
    <recommendedName>
        <fullName evidence="3">histidine kinase</fullName>
        <ecNumber evidence="3">2.7.13.3</ecNumber>
    </recommendedName>
</protein>
<keyword evidence="4" id="KW-1003">Cell membrane</keyword>
<dbReference type="InterPro" id="IPR050351">
    <property type="entry name" value="BphY/WalK/GraS-like"/>
</dbReference>
<dbReference type="Proteomes" id="UP000319004">
    <property type="component" value="Chromosome"/>
</dbReference>
<dbReference type="GO" id="GO:0006355">
    <property type="term" value="P:regulation of DNA-templated transcription"/>
    <property type="evidence" value="ECO:0007669"/>
    <property type="project" value="InterPro"/>
</dbReference>
<feature type="compositionally biased region" description="Low complexity" evidence="12">
    <location>
        <begin position="51"/>
        <end position="67"/>
    </location>
</feature>
<dbReference type="InterPro" id="IPR036890">
    <property type="entry name" value="HATPase_C_sf"/>
</dbReference>
<keyword evidence="9" id="KW-0067">ATP-binding</keyword>
<evidence type="ECO:0000256" key="2">
    <source>
        <dbReference type="ARBA" id="ARBA00004236"/>
    </source>
</evidence>
<evidence type="ECO:0000256" key="5">
    <source>
        <dbReference type="ARBA" id="ARBA00022553"/>
    </source>
</evidence>
<keyword evidence="8 14" id="KW-0418">Kinase</keyword>
<evidence type="ECO:0000256" key="4">
    <source>
        <dbReference type="ARBA" id="ARBA00022475"/>
    </source>
</evidence>
<gene>
    <name evidence="14" type="primary">senX3</name>
    <name evidence="14" type="ORF">Enr13x_61640</name>
</gene>
<dbReference type="InterPro" id="IPR005467">
    <property type="entry name" value="His_kinase_dom"/>
</dbReference>
<evidence type="ECO:0000256" key="3">
    <source>
        <dbReference type="ARBA" id="ARBA00012438"/>
    </source>
</evidence>
<dbReference type="Pfam" id="PF02518">
    <property type="entry name" value="HATPase_c"/>
    <property type="match status" value="1"/>
</dbReference>
<keyword evidence="11" id="KW-0472">Membrane</keyword>
<keyword evidence="6 14" id="KW-0808">Transferase</keyword>
<dbReference type="PANTHER" id="PTHR45453">
    <property type="entry name" value="PHOSPHATE REGULON SENSOR PROTEIN PHOR"/>
    <property type="match status" value="1"/>
</dbReference>
<dbReference type="AlphaFoldDB" id="A0A518HZI0"/>
<dbReference type="EMBL" id="CP037423">
    <property type="protein sequence ID" value="QDV46255.1"/>
    <property type="molecule type" value="Genomic_DNA"/>
</dbReference>
<dbReference type="CDD" id="cd00130">
    <property type="entry name" value="PAS"/>
    <property type="match status" value="1"/>
</dbReference>
<comment type="subcellular location">
    <subcellularLocation>
        <location evidence="2">Cell membrane</location>
    </subcellularLocation>
</comment>
<evidence type="ECO:0000256" key="1">
    <source>
        <dbReference type="ARBA" id="ARBA00000085"/>
    </source>
</evidence>
<proteinExistence type="predicted"/>
<sequence>MSNASPDGAADSSPAGTRGAPNSASPNSASPNSAVSPAAPTRSAGVSVAPANAQSANAQSAEEQSANDQSARSRPSGASLPRIGFQPRSGMIVTGMAFVFATVWLTTLLDAGTTETLVATAASCFLVGTALVINNLLRWENADNAYEKQRLSAETWNARFRKLHSESTRTAAVLSHMIDGIVMLSPKTEILLINEAAARLLAIPGDGVYLGRRLAELVRVPEIIHATRRAQSDKVDQSLSVEIVGGSVVRPVAVRISRIHDADPPYLLLVLRDETDAQRVEAIRREFIANVSHELKTPLAAIKGYAETVELAIEDDPEAAKHFIAQIDTQCLRLEDLIADMMRLARAQSGKGTLMVQTIDLENVIRQAFSSFLPVAAAKQIELTLRPSDAPVHVLADEEAALAITQNLISNAIRHTDAGGHVGVSCRQVNEGWMMAVEDDGVGIAPEFQERIFERFYRVKRARKAADGGTGIGLAIVKNLTRSLGGTVSVTSSPGEGATFEVWLPKP</sequence>
<dbReference type="SMART" id="SM00388">
    <property type="entry name" value="HisKA"/>
    <property type="match status" value="1"/>
</dbReference>
<dbReference type="KEGG" id="snep:Enr13x_61640"/>
<dbReference type="PROSITE" id="PS50109">
    <property type="entry name" value="HIS_KIN"/>
    <property type="match status" value="1"/>
</dbReference>
<keyword evidence="15" id="KW-1185">Reference proteome</keyword>
<dbReference type="SUPFAM" id="SSF55785">
    <property type="entry name" value="PYP-like sensor domain (PAS domain)"/>
    <property type="match status" value="1"/>
</dbReference>
<dbReference type="InterPro" id="IPR035965">
    <property type="entry name" value="PAS-like_dom_sf"/>
</dbReference>
<dbReference type="OrthoDB" id="9813151at2"/>
<dbReference type="GO" id="GO:0005886">
    <property type="term" value="C:plasma membrane"/>
    <property type="evidence" value="ECO:0007669"/>
    <property type="project" value="UniProtKB-SubCell"/>
</dbReference>
<feature type="compositionally biased region" description="Low complexity" evidence="12">
    <location>
        <begin position="1"/>
        <end position="40"/>
    </location>
</feature>
<dbReference type="PANTHER" id="PTHR45453:SF1">
    <property type="entry name" value="PHOSPHATE REGULON SENSOR PROTEIN PHOR"/>
    <property type="match status" value="1"/>
</dbReference>
<keyword evidence="5" id="KW-0597">Phosphoprotein</keyword>
<evidence type="ECO:0000256" key="8">
    <source>
        <dbReference type="ARBA" id="ARBA00022777"/>
    </source>
</evidence>
<dbReference type="InterPro" id="IPR013767">
    <property type="entry name" value="PAS_fold"/>
</dbReference>
<evidence type="ECO:0000256" key="9">
    <source>
        <dbReference type="ARBA" id="ARBA00022840"/>
    </source>
</evidence>
<feature type="region of interest" description="Disordered" evidence="12">
    <location>
        <begin position="1"/>
        <end position="84"/>
    </location>
</feature>
<dbReference type="InterPro" id="IPR036097">
    <property type="entry name" value="HisK_dim/P_sf"/>
</dbReference>
<dbReference type="InterPro" id="IPR004358">
    <property type="entry name" value="Sig_transdc_His_kin-like_C"/>
</dbReference>
<keyword evidence="10" id="KW-0902">Two-component regulatory system</keyword>